<evidence type="ECO:0000313" key="3">
    <source>
        <dbReference type="EMBL" id="CAD2090639.1"/>
    </source>
</evidence>
<evidence type="ECO:0000256" key="1">
    <source>
        <dbReference type="SAM" id="SignalP"/>
    </source>
</evidence>
<proteinExistence type="predicted"/>
<dbReference type="NCBIfam" id="TIGR01601">
    <property type="entry name" value="PYST-C1"/>
    <property type="match status" value="1"/>
</dbReference>
<dbReference type="AlphaFoldDB" id="A0A6V7S4M1"/>
<feature type="signal peptide" evidence="1">
    <location>
        <begin position="1"/>
        <end position="19"/>
    </location>
</feature>
<organism evidence="3 4">
    <name type="scientific">Plasmodium vinckei brucechwatti</name>
    <dbReference type="NCBI Taxonomy" id="119398"/>
    <lineage>
        <taxon>Eukaryota</taxon>
        <taxon>Sar</taxon>
        <taxon>Alveolata</taxon>
        <taxon>Apicomplexa</taxon>
        <taxon>Aconoidasida</taxon>
        <taxon>Haemosporida</taxon>
        <taxon>Plasmodiidae</taxon>
        <taxon>Plasmodium</taxon>
        <taxon>Plasmodium (Vinckeia)</taxon>
    </lineage>
</organism>
<dbReference type="VEuPathDB" id="PlasmoDB:PVBDA_0803640"/>
<dbReference type="Pfam" id="PF09690">
    <property type="entry name" value="PYST-C1"/>
    <property type="match status" value="1"/>
</dbReference>
<dbReference type="EMBL" id="LR865386">
    <property type="protein sequence ID" value="CAD2090639.1"/>
    <property type="molecule type" value="Genomic_DNA"/>
</dbReference>
<reference evidence="3 4" key="1">
    <citation type="submission" date="2020-08" db="EMBL/GenBank/DDBJ databases">
        <authorList>
            <person name="Ramaprasad A."/>
        </authorList>
    </citation>
    <scope>NUCLEOTIDE SEQUENCE [LARGE SCALE GENOMIC DNA]</scope>
</reference>
<sequence>MNKRIFSLVCIALYALLDASIYCSQQKESDARNKSVRGTKEINRSNDEYDKESSGFNIFKRGKKSKRIIKNLHSEVPSDLSSDEMIKIFLNNNKDIPTNRLGFENYIINIFENDPKQSMFLKKLIRKLVKQPLNHALYNHSLSELFSNCTEAENELNNLYNYR</sequence>
<evidence type="ECO:0000313" key="4">
    <source>
        <dbReference type="Proteomes" id="UP000515550"/>
    </source>
</evidence>
<name>A0A6V7S4M1_PLAVN</name>
<keyword evidence="1" id="KW-0732">Signal</keyword>
<feature type="domain" description="PYST-C1-like N-terminal" evidence="2">
    <location>
        <begin position="27"/>
        <end position="52"/>
    </location>
</feature>
<gene>
    <name evidence="3" type="ORF">PVBDA_0803640</name>
</gene>
<dbReference type="InterPro" id="IPR006488">
    <property type="entry name" value="PYST-C1_N"/>
</dbReference>
<accession>A0A6V7S4M1</accession>
<dbReference type="Proteomes" id="UP000515550">
    <property type="component" value="Chromosome PVBDA_08"/>
</dbReference>
<feature type="chain" id="PRO_5028380341" evidence="1">
    <location>
        <begin position="20"/>
        <end position="163"/>
    </location>
</feature>
<evidence type="ECO:0000259" key="2">
    <source>
        <dbReference type="Pfam" id="PF09690"/>
    </source>
</evidence>
<protein>
    <submittedName>
        <fullName evidence="3">Fam-c protein</fullName>
    </submittedName>
</protein>